<sequence>MSEESIANLNPDSLDQTKERVMSANNANEIHEHLKQLGNDPKHRQRWIWELMQNAQDVAIDGKVDVNIEYNGSELTFSHNGHDFTEEDITHLIYHGSSKPGLAGKTGKFGTGFMTTHLLSKKVRVMGSLIDGRSFDFELDREAIDGKDMLRVLDKSWISFKKSISEDVCTKKTSFTYISDSNNDIQVTVDAVLGSLDSLMPAVMAFSCIIRNVWIKNRDEVSSFSIIQQDNPDEIHIYRSSTDDETIFKTKLLGDGLGTVAVPMDSQYRIMAIQANLPRLFITFPLVGTDKAFPLPFLIHSQGFEPNKEREKIWIEADTAEAKANKSILEAAFSAYYEICRLISSSTEYMDIHLLAGLGGMPSTEWLDRDWYAQKMVQLFEKMDSLPLVASEGGTLISLDAATVPYSDPPVYEQLWTAWNQYQDVKVPQLRQAIYWKNLLDDRITFSKLDQHPSAKTLKDLCERIDATEGKKLDHIRVKEGTAEEFLIYLIKVIENSNNQDLWTEFTVLANQSGELRKSGNLQREETSEKQIEDRLKDISSGLDFNVRDMLINPLLVIKSKDHQLQEYKKSTLVNALVDKVKTTVIAEKTEIFQNNTAQFLFWLIEDGQGSALPGYPILMRSKKWEKIASGADLFLGPVSIWQQGFQDYAELFNDEFILDDSYLFMFLEENSTNRTSTWLLPGPLYSETATIKPENIRYLVTKREDRDKLSSSKSGEWAMVDTIELSQIAYFSRPADKGVIDRVRGSIRRTKLLLEMITQVLLREDQYGTTRKEVTVESDGQKVQVSIFPSIWMRDIKARDWIKSNVSNTSDKPSVESLLPYFTSSEESRVLYSSLQKPEVVRWLHFLDIGVGDLLRNIRSGDDEDERMDWDQSYVSILMNKELTPEKVTGILGDSELLAAYDIKKQEEETRKKNKEIGALVEAAFFEAVSQLPGYRIKRVPIGSDYVVDSDDDHYLLLEREDKRKLTIEIKSSRSVQVKMTGKQGDTAQELRDNYILCVVPLDDSPIDISLIHRNALFVTDIASLLDKKVERVRQIKYLQDMREEFDEENQIWTDLSGLDVRYVIGKALWSRDRDAVFGFSSFVDRNINQDKLL</sequence>
<accession>A0A7W9E208</accession>
<comment type="caution">
    <text evidence="1">The sequence shown here is derived from an EMBL/GenBank/DDBJ whole genome shotgun (WGS) entry which is preliminary data.</text>
</comment>
<evidence type="ECO:0000313" key="2">
    <source>
        <dbReference type="Proteomes" id="UP000537204"/>
    </source>
</evidence>
<protein>
    <submittedName>
        <fullName evidence="1">Uncharacterized protein</fullName>
    </submittedName>
</protein>
<organism evidence="1 2">
    <name type="scientific">Pedobacter cryoconitis</name>
    <dbReference type="NCBI Taxonomy" id="188932"/>
    <lineage>
        <taxon>Bacteria</taxon>
        <taxon>Pseudomonadati</taxon>
        <taxon>Bacteroidota</taxon>
        <taxon>Sphingobacteriia</taxon>
        <taxon>Sphingobacteriales</taxon>
        <taxon>Sphingobacteriaceae</taxon>
        <taxon>Pedobacter</taxon>
    </lineage>
</organism>
<dbReference type="SUPFAM" id="SSF55874">
    <property type="entry name" value="ATPase domain of HSP90 chaperone/DNA topoisomerase II/histidine kinase"/>
    <property type="match status" value="1"/>
</dbReference>
<dbReference type="EMBL" id="JACHCE010000008">
    <property type="protein sequence ID" value="MBB5638245.1"/>
    <property type="molecule type" value="Genomic_DNA"/>
</dbReference>
<name>A0A7W9E208_9SPHI</name>
<dbReference type="AlphaFoldDB" id="A0A7W9E208"/>
<dbReference type="RefSeq" id="WP_183884093.1">
    <property type="nucleotide sequence ID" value="NZ_JACHCE010000008.1"/>
</dbReference>
<dbReference type="InterPro" id="IPR036890">
    <property type="entry name" value="HATPase_C_sf"/>
</dbReference>
<dbReference type="NCBIfam" id="NF047352">
    <property type="entry name" value="P_loop_sacsin"/>
    <property type="match status" value="1"/>
</dbReference>
<dbReference type="Gene3D" id="3.30.565.10">
    <property type="entry name" value="Histidine kinase-like ATPase, C-terminal domain"/>
    <property type="match status" value="1"/>
</dbReference>
<gene>
    <name evidence="1" type="ORF">HDE68_004174</name>
</gene>
<reference evidence="1 2" key="1">
    <citation type="submission" date="2020-08" db="EMBL/GenBank/DDBJ databases">
        <title>Genomic Encyclopedia of Type Strains, Phase IV (KMG-V): Genome sequencing to study the core and pangenomes of soil and plant-associated prokaryotes.</title>
        <authorList>
            <person name="Whitman W."/>
        </authorList>
    </citation>
    <scope>NUCLEOTIDE SEQUENCE [LARGE SCALE GENOMIC DNA]</scope>
    <source>
        <strain evidence="1 2">S3M1</strain>
    </source>
</reference>
<dbReference type="Proteomes" id="UP000537204">
    <property type="component" value="Unassembled WGS sequence"/>
</dbReference>
<proteinExistence type="predicted"/>
<evidence type="ECO:0000313" key="1">
    <source>
        <dbReference type="EMBL" id="MBB5638245.1"/>
    </source>
</evidence>